<dbReference type="AlphaFoldDB" id="A0AAV4WKZ2"/>
<reference evidence="2 3" key="1">
    <citation type="submission" date="2021-06" db="EMBL/GenBank/DDBJ databases">
        <title>Caerostris extrusa draft genome.</title>
        <authorList>
            <person name="Kono N."/>
            <person name="Arakawa K."/>
        </authorList>
    </citation>
    <scope>NUCLEOTIDE SEQUENCE [LARGE SCALE GENOMIC DNA]</scope>
</reference>
<gene>
    <name evidence="2" type="ORF">CEXT_75301</name>
</gene>
<organism evidence="2 3">
    <name type="scientific">Caerostris extrusa</name>
    <name type="common">Bark spider</name>
    <name type="synonym">Caerostris bankana</name>
    <dbReference type="NCBI Taxonomy" id="172846"/>
    <lineage>
        <taxon>Eukaryota</taxon>
        <taxon>Metazoa</taxon>
        <taxon>Ecdysozoa</taxon>
        <taxon>Arthropoda</taxon>
        <taxon>Chelicerata</taxon>
        <taxon>Arachnida</taxon>
        <taxon>Araneae</taxon>
        <taxon>Araneomorphae</taxon>
        <taxon>Entelegynae</taxon>
        <taxon>Araneoidea</taxon>
        <taxon>Araneidae</taxon>
        <taxon>Caerostris</taxon>
    </lineage>
</organism>
<name>A0AAV4WKZ2_CAEEX</name>
<keyword evidence="3" id="KW-1185">Reference proteome</keyword>
<dbReference type="InterPro" id="IPR051951">
    <property type="entry name" value="UNC-93_regulatory"/>
</dbReference>
<evidence type="ECO:0000313" key="2">
    <source>
        <dbReference type="EMBL" id="GIY82080.1"/>
    </source>
</evidence>
<sequence>MRRIENVSVCKIRNRAWRSDEEKHFFVHATELSDHVQNPNTEKSHHSLPGFFLLFTSYKSLANLQSTLNIEDDVGIVSQSVIYVSLIISSLLLPKLIIRKLGCKWTLILSTFTYTLTSPPTSARPCQHWCRLPC</sequence>
<dbReference type="PANTHER" id="PTHR19444">
    <property type="entry name" value="UNC-93 RELATED"/>
    <property type="match status" value="1"/>
</dbReference>
<dbReference type="PANTHER" id="PTHR19444:SF13">
    <property type="entry name" value="PROTEIN UNC-93 HOMOLOG A"/>
    <property type="match status" value="1"/>
</dbReference>
<comment type="similarity">
    <text evidence="1">Belongs to the unc-93 family.</text>
</comment>
<accession>A0AAV4WKZ2</accession>
<dbReference type="Proteomes" id="UP001054945">
    <property type="component" value="Unassembled WGS sequence"/>
</dbReference>
<proteinExistence type="inferred from homology"/>
<dbReference type="EMBL" id="BPLR01016207">
    <property type="protein sequence ID" value="GIY82080.1"/>
    <property type="molecule type" value="Genomic_DNA"/>
</dbReference>
<comment type="caution">
    <text evidence="2">The sequence shown here is derived from an EMBL/GenBank/DDBJ whole genome shotgun (WGS) entry which is preliminary data.</text>
</comment>
<evidence type="ECO:0000313" key="3">
    <source>
        <dbReference type="Proteomes" id="UP001054945"/>
    </source>
</evidence>
<protein>
    <submittedName>
        <fullName evidence="2">Uncharacterized protein</fullName>
    </submittedName>
</protein>
<evidence type="ECO:0000256" key="1">
    <source>
        <dbReference type="ARBA" id="ARBA00009172"/>
    </source>
</evidence>